<keyword evidence="9" id="KW-1185">Reference proteome</keyword>
<evidence type="ECO:0000256" key="3">
    <source>
        <dbReference type="ARBA" id="ARBA00022729"/>
    </source>
</evidence>
<evidence type="ECO:0000259" key="6">
    <source>
        <dbReference type="Pfam" id="PF07980"/>
    </source>
</evidence>
<evidence type="ECO:0000256" key="2">
    <source>
        <dbReference type="ARBA" id="ARBA00006275"/>
    </source>
</evidence>
<accession>A0A1R3T7D9</accession>
<evidence type="ECO:0000256" key="1">
    <source>
        <dbReference type="ARBA" id="ARBA00004442"/>
    </source>
</evidence>
<dbReference type="InterPro" id="IPR011990">
    <property type="entry name" value="TPR-like_helical_dom_sf"/>
</dbReference>
<comment type="subcellular location">
    <subcellularLocation>
        <location evidence="1">Cell outer membrane</location>
    </subcellularLocation>
</comment>
<organism evidence="8 9">
    <name type="scientific">Proteiniphilum saccharofermentans</name>
    <dbReference type="NCBI Taxonomy" id="1642647"/>
    <lineage>
        <taxon>Bacteria</taxon>
        <taxon>Pseudomonadati</taxon>
        <taxon>Bacteroidota</taxon>
        <taxon>Bacteroidia</taxon>
        <taxon>Bacteroidales</taxon>
        <taxon>Dysgonomonadaceae</taxon>
        <taxon>Proteiniphilum</taxon>
    </lineage>
</organism>
<comment type="similarity">
    <text evidence="2">Belongs to the SusD family.</text>
</comment>
<dbReference type="AlphaFoldDB" id="A0A1R3T7D9"/>
<dbReference type="STRING" id="1642647.PSM36_3211"/>
<sequence length="499" mass="56198">MKLSKLYILPLLTLFVLGCTDLVENPVGRLIPDGFIKSEKDVQTAIYGAYGKIASDNYWGREMAAAIMLRSDMVDIGNRSTVAARIQINDFNANSTNAMIGTFWPMAYQSIDAVNTAIDGAEALEPTDGIKALIGEAKFVRAFTYFNLVRLFGDIPYIDEPVRDPEAVATISRTSESTVYQNIIGDLNYAKENLPMGHPLDDIRSRPSRGTAYTMLADVYLTIGNWQEAYNHAKWVIDNAGSLNYSLEADYQDLFDSGKQDGMPEHIFAIEYKRGSAWPYDYDSHAAFTGMSGSDEVAGFDVAVPSLAVYSTWDSRDYRKKVALADSAHYNGLLVPYTKFQGTQRPHIAKYWRRMGVPRDLVTDTENNYAIYRFAEVLLTAAEALNEVSGPTAEAQGYVNQVRARARNWAGKATDFPADVNTGISKDDFRTLVLEERRLELSFEFKRWWDIKRRKMGDDVFKGPNSLEPHPNFNDNQYLLPIMQRDIDLNQNLTQNPGY</sequence>
<dbReference type="InterPro" id="IPR012944">
    <property type="entry name" value="SusD_RagB_dom"/>
</dbReference>
<dbReference type="Pfam" id="PF07980">
    <property type="entry name" value="SusD_RagB"/>
    <property type="match status" value="1"/>
</dbReference>
<dbReference type="EMBL" id="LT605205">
    <property type="protein sequence ID" value="SCD21999.1"/>
    <property type="molecule type" value="Genomic_DNA"/>
</dbReference>
<dbReference type="Gene3D" id="1.25.40.390">
    <property type="match status" value="1"/>
</dbReference>
<dbReference type="KEGG" id="psac:PSM36_3211"/>
<keyword evidence="3" id="KW-0732">Signal</keyword>
<dbReference type="Pfam" id="PF14322">
    <property type="entry name" value="SusD-like_3"/>
    <property type="match status" value="1"/>
</dbReference>
<dbReference type="InterPro" id="IPR033985">
    <property type="entry name" value="SusD-like_N"/>
</dbReference>
<dbReference type="SUPFAM" id="SSF48452">
    <property type="entry name" value="TPR-like"/>
    <property type="match status" value="1"/>
</dbReference>
<dbReference type="GO" id="GO:0009279">
    <property type="term" value="C:cell outer membrane"/>
    <property type="evidence" value="ECO:0007669"/>
    <property type="project" value="UniProtKB-SubCell"/>
</dbReference>
<evidence type="ECO:0000256" key="5">
    <source>
        <dbReference type="ARBA" id="ARBA00023237"/>
    </source>
</evidence>
<evidence type="ECO:0000259" key="7">
    <source>
        <dbReference type="Pfam" id="PF14322"/>
    </source>
</evidence>
<gene>
    <name evidence="8" type="ORF">PSM36_3211</name>
</gene>
<dbReference type="PROSITE" id="PS51257">
    <property type="entry name" value="PROKAR_LIPOPROTEIN"/>
    <property type="match status" value="1"/>
</dbReference>
<keyword evidence="4" id="KW-0472">Membrane</keyword>
<evidence type="ECO:0000256" key="4">
    <source>
        <dbReference type="ARBA" id="ARBA00023136"/>
    </source>
</evidence>
<dbReference type="RefSeq" id="WP_076931717.1">
    <property type="nucleotide sequence ID" value="NZ_LT605205.1"/>
</dbReference>
<keyword evidence="5" id="KW-0998">Cell outer membrane</keyword>
<feature type="domain" description="RagB/SusD" evidence="6">
    <location>
        <begin position="363"/>
        <end position="499"/>
    </location>
</feature>
<dbReference type="Proteomes" id="UP000187464">
    <property type="component" value="Chromosome I"/>
</dbReference>
<evidence type="ECO:0000313" key="8">
    <source>
        <dbReference type="EMBL" id="SCD21999.1"/>
    </source>
</evidence>
<name>A0A1R3T7D9_9BACT</name>
<protein>
    <submittedName>
        <fullName evidence="8">SusD domain-containing protein</fullName>
    </submittedName>
</protein>
<feature type="domain" description="SusD-like N-terminal" evidence="7">
    <location>
        <begin position="41"/>
        <end position="221"/>
    </location>
</feature>
<proteinExistence type="inferred from homology"/>
<reference evidence="8 9" key="1">
    <citation type="submission" date="2016-08" db="EMBL/GenBank/DDBJ databases">
        <authorList>
            <person name="Seilhamer J.J."/>
        </authorList>
    </citation>
    <scope>NUCLEOTIDE SEQUENCE [LARGE SCALE GENOMIC DNA]</scope>
    <source>
        <strain evidence="8">M3/6</strain>
    </source>
</reference>
<evidence type="ECO:0000313" key="9">
    <source>
        <dbReference type="Proteomes" id="UP000187464"/>
    </source>
</evidence>